<dbReference type="SUPFAM" id="SSF54975">
    <property type="entry name" value="Acylphosphatase/BLUF domain-like"/>
    <property type="match status" value="1"/>
</dbReference>
<dbReference type="PROSITE" id="PS00151">
    <property type="entry name" value="ACYLPHOSPHATASE_2"/>
    <property type="match status" value="1"/>
</dbReference>
<dbReference type="AlphaFoldDB" id="A0A2Y9A7M8"/>
<protein>
    <recommendedName>
        <fullName evidence="3 5">Acylphosphatase</fullName>
        <ecNumber evidence="2 5">3.6.1.7</ecNumber>
    </recommendedName>
</protein>
<dbReference type="PRINTS" id="PR00112">
    <property type="entry name" value="ACYLPHPHTASE"/>
</dbReference>
<organism evidence="9 10">
    <name type="scientific">Georgenia satyanarayanai</name>
    <dbReference type="NCBI Taxonomy" id="860221"/>
    <lineage>
        <taxon>Bacteria</taxon>
        <taxon>Bacillati</taxon>
        <taxon>Actinomycetota</taxon>
        <taxon>Actinomycetes</taxon>
        <taxon>Micrococcales</taxon>
        <taxon>Bogoriellaceae</taxon>
        <taxon>Georgenia</taxon>
    </lineage>
</organism>
<dbReference type="Proteomes" id="UP000250222">
    <property type="component" value="Unassembled WGS sequence"/>
</dbReference>
<evidence type="ECO:0000313" key="10">
    <source>
        <dbReference type="Proteomes" id="UP000250222"/>
    </source>
</evidence>
<keyword evidence="5 6" id="KW-0378">Hydrolase</keyword>
<feature type="domain" description="Acylphosphatase-like" evidence="8">
    <location>
        <begin position="3"/>
        <end position="88"/>
    </location>
</feature>
<dbReference type="InterPro" id="IPR036046">
    <property type="entry name" value="Acylphosphatase-like_dom_sf"/>
</dbReference>
<feature type="active site" evidence="5">
    <location>
        <position position="36"/>
    </location>
</feature>
<dbReference type="PANTHER" id="PTHR47268">
    <property type="entry name" value="ACYLPHOSPHATASE"/>
    <property type="match status" value="1"/>
</dbReference>
<evidence type="ECO:0000313" key="9">
    <source>
        <dbReference type="EMBL" id="SSA39408.1"/>
    </source>
</evidence>
<evidence type="ECO:0000256" key="2">
    <source>
        <dbReference type="ARBA" id="ARBA00012150"/>
    </source>
</evidence>
<evidence type="ECO:0000256" key="6">
    <source>
        <dbReference type="RuleBase" id="RU000553"/>
    </source>
</evidence>
<comment type="similarity">
    <text evidence="1 7">Belongs to the acylphosphatase family.</text>
</comment>
<sequence>MRRCYVKVTGRVQGVGFRMACAAQAERAGVAGWVRNLPDGRVEVVLEGEEAAVDQVLRWLHEGPPAARVEDVDVRVEEPQAEQDFQVR</sequence>
<name>A0A2Y9A7M8_9MICO</name>
<dbReference type="PROSITE" id="PS00150">
    <property type="entry name" value="ACYLPHOSPHATASE_1"/>
    <property type="match status" value="1"/>
</dbReference>
<dbReference type="EC" id="3.6.1.7" evidence="2 5"/>
<dbReference type="OrthoDB" id="3182027at2"/>
<proteinExistence type="inferred from homology"/>
<dbReference type="Pfam" id="PF00708">
    <property type="entry name" value="Acylphosphatase"/>
    <property type="match status" value="1"/>
</dbReference>
<gene>
    <name evidence="9" type="ORF">SAMN05216184_102335</name>
</gene>
<feature type="active site" evidence="5">
    <location>
        <position position="18"/>
    </location>
</feature>
<evidence type="ECO:0000256" key="1">
    <source>
        <dbReference type="ARBA" id="ARBA00005614"/>
    </source>
</evidence>
<keyword evidence="10" id="KW-1185">Reference proteome</keyword>
<dbReference type="InterPro" id="IPR001792">
    <property type="entry name" value="Acylphosphatase-like_dom"/>
</dbReference>
<evidence type="ECO:0000256" key="3">
    <source>
        <dbReference type="ARBA" id="ARBA00015991"/>
    </source>
</evidence>
<evidence type="ECO:0000256" key="4">
    <source>
        <dbReference type="ARBA" id="ARBA00047645"/>
    </source>
</evidence>
<accession>A0A2Y9A7M8</accession>
<dbReference type="RefSeq" id="WP_110851639.1">
    <property type="nucleotide sequence ID" value="NZ_QKLZ01000002.1"/>
</dbReference>
<dbReference type="PANTHER" id="PTHR47268:SF4">
    <property type="entry name" value="ACYLPHOSPHATASE"/>
    <property type="match status" value="1"/>
</dbReference>
<reference evidence="9 10" key="1">
    <citation type="submission" date="2016-10" db="EMBL/GenBank/DDBJ databases">
        <authorList>
            <person name="Cai Z."/>
        </authorList>
    </citation>
    <scope>NUCLEOTIDE SEQUENCE [LARGE SCALE GENOMIC DNA]</scope>
    <source>
        <strain evidence="9 10">CGMCC 1.10826</strain>
    </source>
</reference>
<dbReference type="InterPro" id="IPR020456">
    <property type="entry name" value="Acylphosphatase"/>
</dbReference>
<evidence type="ECO:0000256" key="7">
    <source>
        <dbReference type="RuleBase" id="RU004168"/>
    </source>
</evidence>
<evidence type="ECO:0000256" key="5">
    <source>
        <dbReference type="PROSITE-ProRule" id="PRU00520"/>
    </source>
</evidence>
<dbReference type="EMBL" id="UETB01000002">
    <property type="protein sequence ID" value="SSA39408.1"/>
    <property type="molecule type" value="Genomic_DNA"/>
</dbReference>
<dbReference type="PROSITE" id="PS51160">
    <property type="entry name" value="ACYLPHOSPHATASE_3"/>
    <property type="match status" value="1"/>
</dbReference>
<dbReference type="InterPro" id="IPR017968">
    <property type="entry name" value="Acylphosphatase_CS"/>
</dbReference>
<evidence type="ECO:0000259" key="8">
    <source>
        <dbReference type="PROSITE" id="PS51160"/>
    </source>
</evidence>
<dbReference type="GO" id="GO:0003998">
    <property type="term" value="F:acylphosphatase activity"/>
    <property type="evidence" value="ECO:0007669"/>
    <property type="project" value="UniProtKB-EC"/>
</dbReference>
<dbReference type="Gene3D" id="3.30.70.100">
    <property type="match status" value="1"/>
</dbReference>
<comment type="catalytic activity">
    <reaction evidence="4 5 6">
        <text>an acyl phosphate + H2O = a carboxylate + phosphate + H(+)</text>
        <dbReference type="Rhea" id="RHEA:14965"/>
        <dbReference type="ChEBI" id="CHEBI:15377"/>
        <dbReference type="ChEBI" id="CHEBI:15378"/>
        <dbReference type="ChEBI" id="CHEBI:29067"/>
        <dbReference type="ChEBI" id="CHEBI:43474"/>
        <dbReference type="ChEBI" id="CHEBI:59918"/>
        <dbReference type="EC" id="3.6.1.7"/>
    </reaction>
</comment>